<gene>
    <name evidence="6" type="ORF">UO65_0809</name>
</gene>
<dbReference type="eggNOG" id="COG1028">
    <property type="taxonomic scope" value="Bacteria"/>
</dbReference>
<evidence type="ECO:0000313" key="6">
    <source>
        <dbReference type="EMBL" id="EWC63861.1"/>
    </source>
</evidence>
<dbReference type="Pfam" id="PF00550">
    <property type="entry name" value="PP-binding"/>
    <property type="match status" value="1"/>
</dbReference>
<evidence type="ECO:0000256" key="1">
    <source>
        <dbReference type="ARBA" id="ARBA00022450"/>
    </source>
</evidence>
<dbReference type="SMART" id="SM00822">
    <property type="entry name" value="PKS_KR"/>
    <property type="match status" value="1"/>
</dbReference>
<dbReference type="Gene3D" id="1.10.1200.10">
    <property type="entry name" value="ACP-like"/>
    <property type="match status" value="1"/>
</dbReference>
<dbReference type="GO" id="GO:0004314">
    <property type="term" value="F:[acyl-carrier-protein] S-malonyltransferase activity"/>
    <property type="evidence" value="ECO:0007669"/>
    <property type="project" value="UniProtKB-EC"/>
</dbReference>
<dbReference type="InterPro" id="IPR009081">
    <property type="entry name" value="PP-bd_ACP"/>
</dbReference>
<keyword evidence="6" id="KW-0012">Acyltransferase</keyword>
<keyword evidence="4" id="KW-0677">Repeat</keyword>
<dbReference type="InterPro" id="IPR013968">
    <property type="entry name" value="PKS_KR"/>
</dbReference>
<dbReference type="Proteomes" id="UP000019277">
    <property type="component" value="Unassembled WGS sequence"/>
</dbReference>
<evidence type="ECO:0000313" key="7">
    <source>
        <dbReference type="Proteomes" id="UP000019277"/>
    </source>
</evidence>
<dbReference type="SUPFAM" id="SSF47336">
    <property type="entry name" value="ACP-like"/>
    <property type="match status" value="1"/>
</dbReference>
<proteinExistence type="predicted"/>
<evidence type="ECO:0000256" key="2">
    <source>
        <dbReference type="ARBA" id="ARBA00022553"/>
    </source>
</evidence>
<keyword evidence="1" id="KW-0596">Phosphopantetheine</keyword>
<dbReference type="InterPro" id="IPR050091">
    <property type="entry name" value="PKS_NRPS_Biosynth_Enz"/>
</dbReference>
<dbReference type="SMART" id="SM00823">
    <property type="entry name" value="PKS_PP"/>
    <property type="match status" value="1"/>
</dbReference>
<dbReference type="PANTHER" id="PTHR43775:SF51">
    <property type="entry name" value="INACTIVE PHENOLPHTHIOCEROL SYNTHESIS POLYKETIDE SYNTHASE TYPE I PKS1-RELATED"/>
    <property type="match status" value="1"/>
</dbReference>
<dbReference type="Gene3D" id="3.40.50.720">
    <property type="entry name" value="NAD(P)-binding Rossmann-like Domain"/>
    <property type="match status" value="1"/>
</dbReference>
<dbReference type="GO" id="GO:0004312">
    <property type="term" value="F:fatty acid synthase activity"/>
    <property type="evidence" value="ECO:0007669"/>
    <property type="project" value="TreeGrafter"/>
</dbReference>
<dbReference type="InterPro" id="IPR036291">
    <property type="entry name" value="NAD(P)-bd_dom_sf"/>
</dbReference>
<dbReference type="PANTHER" id="PTHR43775">
    <property type="entry name" value="FATTY ACID SYNTHASE"/>
    <property type="match status" value="1"/>
</dbReference>
<dbReference type="SMART" id="SM01294">
    <property type="entry name" value="PKS_PP_betabranch"/>
    <property type="match status" value="1"/>
</dbReference>
<dbReference type="STRING" id="909613.UO65_0809"/>
<comment type="caution">
    <text evidence="6">The sequence shown here is derived from an EMBL/GenBank/DDBJ whole genome shotgun (WGS) entry which is preliminary data.</text>
</comment>
<accession>W7J4G1</accession>
<dbReference type="PROSITE" id="PS50075">
    <property type="entry name" value="CARRIER"/>
    <property type="match status" value="1"/>
</dbReference>
<dbReference type="InterPro" id="IPR057326">
    <property type="entry name" value="KR_dom"/>
</dbReference>
<dbReference type="GO" id="GO:0031177">
    <property type="term" value="F:phosphopantetheine binding"/>
    <property type="evidence" value="ECO:0007669"/>
    <property type="project" value="InterPro"/>
</dbReference>
<dbReference type="PATRIC" id="fig|909613.9.peg.828"/>
<dbReference type="AlphaFoldDB" id="W7J4G1"/>
<dbReference type="PROSITE" id="PS00012">
    <property type="entry name" value="PHOSPHOPANTETHEINE"/>
    <property type="match status" value="1"/>
</dbReference>
<dbReference type="EMBL" id="AYXG01000030">
    <property type="protein sequence ID" value="EWC63861.1"/>
    <property type="molecule type" value="Genomic_DNA"/>
</dbReference>
<feature type="domain" description="Carrier" evidence="5">
    <location>
        <begin position="227"/>
        <end position="302"/>
    </location>
</feature>
<dbReference type="Pfam" id="PF08659">
    <property type="entry name" value="KR"/>
    <property type="match status" value="1"/>
</dbReference>
<keyword evidence="7" id="KW-1185">Reference proteome</keyword>
<dbReference type="CDD" id="cd08956">
    <property type="entry name" value="KR_3_FAS_SDR_x"/>
    <property type="match status" value="1"/>
</dbReference>
<evidence type="ECO:0000256" key="4">
    <source>
        <dbReference type="ARBA" id="ARBA00022737"/>
    </source>
</evidence>
<evidence type="ECO:0000259" key="5">
    <source>
        <dbReference type="PROSITE" id="PS50075"/>
    </source>
</evidence>
<reference evidence="6 7" key="1">
    <citation type="journal article" date="2014" name="Genome Announc.">
        <title>Draft Genome Sequence of the Antitrypanosomally Active Sponge-Associated Bacterium Actinokineospora sp. Strain EG49.</title>
        <authorList>
            <person name="Harjes J."/>
            <person name="Ryu T."/>
            <person name="Abdelmohsen U.R."/>
            <person name="Moitinho-Silva L."/>
            <person name="Horn H."/>
            <person name="Ravasi T."/>
            <person name="Hentschel U."/>
        </authorList>
    </citation>
    <scope>NUCLEOTIDE SEQUENCE [LARGE SCALE GENOMIC DNA]</scope>
    <source>
        <strain evidence="6 7">EG49</strain>
    </source>
</reference>
<keyword evidence="2" id="KW-0597">Phosphoprotein</keyword>
<keyword evidence="3 6" id="KW-0808">Transferase</keyword>
<organism evidence="6 7">
    <name type="scientific">Actinokineospora spheciospongiae</name>
    <dbReference type="NCBI Taxonomy" id="909613"/>
    <lineage>
        <taxon>Bacteria</taxon>
        <taxon>Bacillati</taxon>
        <taxon>Actinomycetota</taxon>
        <taxon>Actinomycetes</taxon>
        <taxon>Pseudonocardiales</taxon>
        <taxon>Pseudonocardiaceae</taxon>
        <taxon>Actinokineospora</taxon>
    </lineage>
</organism>
<evidence type="ECO:0000256" key="3">
    <source>
        <dbReference type="ARBA" id="ARBA00022679"/>
    </source>
</evidence>
<dbReference type="FunFam" id="1.10.1200.10:FF:000007">
    <property type="entry name" value="Probable polyketide synthase pks17"/>
    <property type="match status" value="1"/>
</dbReference>
<dbReference type="EC" id="2.3.1.39" evidence="6"/>
<sequence length="381" mass="39618">MGAKAEVVACDAADRAALATVLDTRSWSGVVHTAGVVDDGVLSSLTPERVERVLRPKVDAAWHLHELTAGMDLSMFVLFSSAAGVFGNAGQASYAAGNAFLDALAAHRRSQGLPAVSLAWGLWEQAGGMAGDLAEGDRERLARSGVTGLPTDEALALLDTALGGEDALLVPVRLDLAALRAGHEIGVLPQILHGLVRGQAGRTAERAGNADALLRDLAGKPEDERRALLTALVRGLVADVLGHSGPEQVDPDRAFSDVGFDSLTAVELRNALTAATGLDLPATLVFDHPNPAVLAEHLLQTLPGGAEAVLVPVLTELDRLEGVLAAVEGEGVDRSRVAARLQALLARWGDDGAAPDDTTDLIESASDDEIFDFIGKEFGIS</sequence>
<protein>
    <submittedName>
        <fullName evidence="6">Malonyl CoA-acyl carrier protein transacylase</fullName>
        <ecNumber evidence="6">2.3.1.39</ecNumber>
    </submittedName>
</protein>
<dbReference type="SUPFAM" id="SSF51735">
    <property type="entry name" value="NAD(P)-binding Rossmann-fold domains"/>
    <property type="match status" value="1"/>
</dbReference>
<dbReference type="InterPro" id="IPR006162">
    <property type="entry name" value="Ppantetheine_attach_site"/>
</dbReference>
<dbReference type="InterPro" id="IPR020806">
    <property type="entry name" value="PKS_PP-bd"/>
</dbReference>
<dbReference type="GO" id="GO:0006633">
    <property type="term" value="P:fatty acid biosynthetic process"/>
    <property type="evidence" value="ECO:0007669"/>
    <property type="project" value="TreeGrafter"/>
</dbReference>
<dbReference type="InterPro" id="IPR036736">
    <property type="entry name" value="ACP-like_sf"/>
</dbReference>
<name>W7J4G1_9PSEU</name>